<dbReference type="PIRSF" id="PIRSF036628">
    <property type="entry name" value="IolB"/>
    <property type="match status" value="1"/>
</dbReference>
<proteinExistence type="predicted"/>
<dbReference type="InterPro" id="IPR021120">
    <property type="entry name" value="KduI/IolB_isomerase"/>
</dbReference>
<dbReference type="InterPro" id="IPR011051">
    <property type="entry name" value="RmlC_Cupin_sf"/>
</dbReference>
<dbReference type="AlphaFoldDB" id="A0A6J4TSQ9"/>
<dbReference type="InterPro" id="IPR014710">
    <property type="entry name" value="RmlC-like_jellyroll"/>
</dbReference>
<name>A0A6J4TSQ9_9BACT</name>
<dbReference type="EC" id="5.3.1.-" evidence="2"/>
<accession>A0A6J4TSQ9</accession>
<organism evidence="2">
    <name type="scientific">uncultured Thermomicrobiales bacterium</name>
    <dbReference type="NCBI Taxonomy" id="1645740"/>
    <lineage>
        <taxon>Bacteria</taxon>
        <taxon>Pseudomonadati</taxon>
        <taxon>Thermomicrobiota</taxon>
        <taxon>Thermomicrobia</taxon>
        <taxon>Thermomicrobiales</taxon>
        <taxon>environmental samples</taxon>
    </lineage>
</organism>
<dbReference type="Gene3D" id="2.60.120.10">
    <property type="entry name" value="Jelly Rolls"/>
    <property type="match status" value="2"/>
</dbReference>
<protein>
    <submittedName>
        <fullName evidence="2">5-deoxy-glucuronate isomerase</fullName>
        <ecNumber evidence="2">5.3.1.-</ecNumber>
    </submittedName>
</protein>
<dbReference type="SUPFAM" id="SSF51182">
    <property type="entry name" value="RmlC-like cupins"/>
    <property type="match status" value="1"/>
</dbReference>
<dbReference type="GO" id="GO:0019310">
    <property type="term" value="P:inositol catabolic process"/>
    <property type="evidence" value="ECO:0007669"/>
    <property type="project" value="InterPro"/>
</dbReference>
<evidence type="ECO:0000313" key="2">
    <source>
        <dbReference type="EMBL" id="CAA9530611.1"/>
    </source>
</evidence>
<evidence type="ECO:0000256" key="1">
    <source>
        <dbReference type="ARBA" id="ARBA00023235"/>
    </source>
</evidence>
<dbReference type="PANTHER" id="PTHR39193:SF1">
    <property type="entry name" value="5-DEOXY-GLUCURONATE ISOMERASE"/>
    <property type="match status" value="1"/>
</dbReference>
<dbReference type="NCBIfam" id="TIGR04378">
    <property type="entry name" value="myo_inos_iolB"/>
    <property type="match status" value="1"/>
</dbReference>
<dbReference type="EMBL" id="CADCWE010000053">
    <property type="protein sequence ID" value="CAA9530611.1"/>
    <property type="molecule type" value="Genomic_DNA"/>
</dbReference>
<reference evidence="2" key="1">
    <citation type="submission" date="2020-02" db="EMBL/GenBank/DDBJ databases">
        <authorList>
            <person name="Meier V. D."/>
        </authorList>
    </citation>
    <scope>NUCLEOTIDE SEQUENCE</scope>
    <source>
        <strain evidence="2">AVDCRST_MAG73</strain>
    </source>
</reference>
<sequence length="296" mass="33390">MAQREPQRLQHKVASDWDARVFIEGVGDAERRLEITPEKAGWEYLSFRTYTFRAGQVIEGESAGDEMCMVLLSGAITMEAAGQTWRCDGRPSVFAGLPHAVYLPPGQTYRMTVHEDSDCAYGRAPAEGTLPPRLITPDDVKVEIRGGHNATRQITHILDPGDAEKLLCVEVYTPSGNWSSYPPHRHDVQAPPDDVYLEEVYYFRINPEDGWALQRLYTDDRSLDEVVVVEHGDAVMIRRGYHPVVAAPGYDAYYLNFLAGPTPSWAARDEPRLAWVRDHWQGREDRLRLPLAGTGR</sequence>
<dbReference type="InterPro" id="IPR024203">
    <property type="entry name" value="Deoxy-glucuronate_isom_IolB"/>
</dbReference>
<keyword evidence="1 2" id="KW-0413">Isomerase</keyword>
<dbReference type="PANTHER" id="PTHR39193">
    <property type="entry name" value="5-DEOXY-GLUCURONATE ISOMERASE"/>
    <property type="match status" value="1"/>
</dbReference>
<gene>
    <name evidence="2" type="ORF">AVDCRST_MAG73-915</name>
</gene>
<dbReference type="GO" id="GO:0008880">
    <property type="term" value="F:glucuronate isomerase activity"/>
    <property type="evidence" value="ECO:0007669"/>
    <property type="project" value="InterPro"/>
</dbReference>
<dbReference type="Pfam" id="PF04962">
    <property type="entry name" value="KduI"/>
    <property type="match status" value="1"/>
</dbReference>